<dbReference type="Pfam" id="PF00171">
    <property type="entry name" value="Aldedh"/>
    <property type="match status" value="1"/>
</dbReference>
<comment type="caution">
    <text evidence="9">The sequence shown here is derived from an EMBL/GenBank/DDBJ whole genome shotgun (WGS) entry which is preliminary data.</text>
</comment>
<comment type="similarity">
    <text evidence="1 4 7">Belongs to the aldehyde dehydrogenase family.</text>
</comment>
<dbReference type="InterPro" id="IPR016161">
    <property type="entry name" value="Ald_DH/histidinol_DH"/>
</dbReference>
<dbReference type="GO" id="GO:0006081">
    <property type="term" value="P:aldehyde metabolic process"/>
    <property type="evidence" value="ECO:0007669"/>
    <property type="project" value="InterPro"/>
</dbReference>
<dbReference type="Gene3D" id="3.40.605.10">
    <property type="entry name" value="Aldehyde Dehydrogenase, Chain A, domain 1"/>
    <property type="match status" value="1"/>
</dbReference>
<name>A0A368XIU3_9BURK</name>
<feature type="active site" evidence="5 6">
    <location>
        <position position="221"/>
    </location>
</feature>
<evidence type="ECO:0000256" key="3">
    <source>
        <dbReference type="ARBA" id="ARBA00023027"/>
    </source>
</evidence>
<dbReference type="PANTHER" id="PTHR43570:SF20">
    <property type="entry name" value="ALDEHYDE DEHYDROGENASE ALDX-RELATED"/>
    <property type="match status" value="1"/>
</dbReference>
<evidence type="ECO:0000259" key="8">
    <source>
        <dbReference type="Pfam" id="PF00171"/>
    </source>
</evidence>
<dbReference type="InterPro" id="IPR016163">
    <property type="entry name" value="Ald_DH_C"/>
</dbReference>
<evidence type="ECO:0000256" key="7">
    <source>
        <dbReference type="RuleBase" id="RU003345"/>
    </source>
</evidence>
<dbReference type="Gene3D" id="3.40.309.10">
    <property type="entry name" value="Aldehyde Dehydrogenase, Chain A, domain 2"/>
    <property type="match status" value="1"/>
</dbReference>
<keyword evidence="3" id="KW-0520">NAD</keyword>
<dbReference type="OrthoDB" id="6187633at2"/>
<gene>
    <name evidence="9" type="ORF">DES41_108127</name>
</gene>
<dbReference type="GO" id="GO:0004029">
    <property type="term" value="F:aldehyde dehydrogenase (NAD+) activity"/>
    <property type="evidence" value="ECO:0007669"/>
    <property type="project" value="TreeGrafter"/>
</dbReference>
<dbReference type="InterPro" id="IPR029510">
    <property type="entry name" value="Ald_DH_CS_GLU"/>
</dbReference>
<evidence type="ECO:0000256" key="5">
    <source>
        <dbReference type="PIRSR" id="PIRSR036492-1"/>
    </source>
</evidence>
<evidence type="ECO:0000256" key="1">
    <source>
        <dbReference type="ARBA" id="ARBA00009986"/>
    </source>
</evidence>
<organism evidence="9 10">
    <name type="scientific">Pseudorhodoferax soli</name>
    <dbReference type="NCBI Taxonomy" id="545864"/>
    <lineage>
        <taxon>Bacteria</taxon>
        <taxon>Pseudomonadati</taxon>
        <taxon>Pseudomonadota</taxon>
        <taxon>Betaproteobacteria</taxon>
        <taxon>Burkholderiales</taxon>
        <taxon>Comamonadaceae</taxon>
    </lineage>
</organism>
<dbReference type="InterPro" id="IPR016162">
    <property type="entry name" value="Ald_DH_N"/>
</dbReference>
<dbReference type="AlphaFoldDB" id="A0A368XIU3"/>
<dbReference type="InterPro" id="IPR012394">
    <property type="entry name" value="Aldehyde_DH_NAD(P)"/>
</dbReference>
<dbReference type="GO" id="GO:0005737">
    <property type="term" value="C:cytoplasm"/>
    <property type="evidence" value="ECO:0007669"/>
    <property type="project" value="TreeGrafter"/>
</dbReference>
<feature type="active site" evidence="5">
    <location>
        <position position="255"/>
    </location>
</feature>
<dbReference type="CDD" id="cd07133">
    <property type="entry name" value="ALDH_CALDH_CalB"/>
    <property type="match status" value="1"/>
</dbReference>
<feature type="domain" description="Aldehyde dehydrogenase" evidence="8">
    <location>
        <begin position="10"/>
        <end position="447"/>
    </location>
</feature>
<dbReference type="PANTHER" id="PTHR43570">
    <property type="entry name" value="ALDEHYDE DEHYDROGENASE"/>
    <property type="match status" value="1"/>
</dbReference>
<keyword evidence="10" id="KW-1185">Reference proteome</keyword>
<dbReference type="Proteomes" id="UP000252884">
    <property type="component" value="Unassembled WGS sequence"/>
</dbReference>
<dbReference type="RefSeq" id="WP_114470501.1">
    <property type="nucleotide sequence ID" value="NZ_QPJK01000008.1"/>
</dbReference>
<evidence type="ECO:0000256" key="4">
    <source>
        <dbReference type="PIRNR" id="PIRNR036492"/>
    </source>
</evidence>
<dbReference type="InterPro" id="IPR015590">
    <property type="entry name" value="Aldehyde_DH_dom"/>
</dbReference>
<dbReference type="EMBL" id="QPJK01000008">
    <property type="protein sequence ID" value="RCW67950.1"/>
    <property type="molecule type" value="Genomic_DNA"/>
</dbReference>
<evidence type="ECO:0000256" key="2">
    <source>
        <dbReference type="ARBA" id="ARBA00023002"/>
    </source>
</evidence>
<evidence type="ECO:0000313" key="10">
    <source>
        <dbReference type="Proteomes" id="UP000252884"/>
    </source>
</evidence>
<dbReference type="PROSITE" id="PS00687">
    <property type="entry name" value="ALDEHYDE_DEHYDR_GLU"/>
    <property type="match status" value="1"/>
</dbReference>
<proteinExistence type="inferred from homology"/>
<dbReference type="SUPFAM" id="SSF53720">
    <property type="entry name" value="ALDH-like"/>
    <property type="match status" value="1"/>
</dbReference>
<sequence>MATNFILPPDPTAEQIGSQVQVMKQAQLRSGPPSIGVRKDRIKRSIDMLRTHRETLIDAVNADYGTRSRHQTLVADILAPIESLRYNLEHLEAWMKAPTQIEPFPGVKAWVEYQPLGVVGIISPWNFPVHLAIGPLASAFAAGNRAIIKPSELTPQTSEVVADLISRYFDSDELTTVKGGPETAAAFSAQPFDHLIFTGSTQVAHHVMRAASENLVPVTLELGGKSPVVVGHDADLRCVAERILTMKTFNAGQICLSPDYVLIHASRVDEFVGQAKATIAQMYPTMRDNPDYTAMLNVRGFERQVALVEDARSKGAKIANLSPAGEDLSDVGLHKMPPTLVVGATDSMRVTQEEIFGPVLPVIACQTLDEAIAYINKRPHPLAIYHFSEDESERAKVDALTSSGALIVNDAATHVLIDALPFGGVGASGMGHYHGEYGFRAFSNAKPVLLQSAGGESNLLMRAPYSTELEATLNGMIDA</sequence>
<evidence type="ECO:0000313" key="9">
    <source>
        <dbReference type="EMBL" id="RCW67950.1"/>
    </source>
</evidence>
<evidence type="ECO:0000256" key="6">
    <source>
        <dbReference type="PROSITE-ProRule" id="PRU10007"/>
    </source>
</evidence>
<keyword evidence="2 4" id="KW-0560">Oxidoreductase</keyword>
<reference evidence="9 10" key="1">
    <citation type="submission" date="2018-07" db="EMBL/GenBank/DDBJ databases">
        <title>Genomic Encyclopedia of Type Strains, Phase IV (KMG-IV): sequencing the most valuable type-strain genomes for metagenomic binning, comparative biology and taxonomic classification.</title>
        <authorList>
            <person name="Goeker M."/>
        </authorList>
    </citation>
    <scope>NUCLEOTIDE SEQUENCE [LARGE SCALE GENOMIC DNA]</scope>
    <source>
        <strain evidence="9 10">DSM 21634</strain>
    </source>
</reference>
<dbReference type="PIRSF" id="PIRSF036492">
    <property type="entry name" value="ALDH"/>
    <property type="match status" value="1"/>
</dbReference>
<accession>A0A368XIU3</accession>
<protein>
    <recommendedName>
        <fullName evidence="4">Aldehyde dehydrogenase</fullName>
    </recommendedName>
</protein>